<evidence type="ECO:0000256" key="11">
    <source>
        <dbReference type="SAM" id="MobiDB-lite"/>
    </source>
</evidence>
<evidence type="ECO:0000256" key="8">
    <source>
        <dbReference type="ARBA" id="ARBA00038532"/>
    </source>
</evidence>
<comment type="function">
    <text evidence="9">Actin-binding protein involved in motile and morphological processes. Inhibits actin polymerization, likely by sequestering G-actin.</text>
</comment>
<evidence type="ECO:0000256" key="6">
    <source>
        <dbReference type="ARBA" id="ARBA00023203"/>
    </source>
</evidence>
<evidence type="ECO:0000313" key="13">
    <source>
        <dbReference type="EMBL" id="CAF9913700.1"/>
    </source>
</evidence>
<comment type="subcellular location">
    <subcellularLocation>
        <location evidence="2">Cytoplasm</location>
        <location evidence="2">Cell cortex</location>
    </subcellularLocation>
    <subcellularLocation>
        <location evidence="1">Cytoplasm</location>
        <location evidence="1">Cytoskeleton</location>
    </subcellularLocation>
</comment>
<evidence type="ECO:0000256" key="4">
    <source>
        <dbReference type="ARBA" id="ARBA00022490"/>
    </source>
</evidence>
<keyword evidence="4" id="KW-0963">Cytoplasm</keyword>
<gene>
    <name evidence="13" type="primary">TWF1</name>
    <name evidence="13" type="ORF">HETSPECPRED_001632</name>
</gene>
<dbReference type="Pfam" id="PF00241">
    <property type="entry name" value="Cofilin_ADF"/>
    <property type="match status" value="2"/>
</dbReference>
<dbReference type="AlphaFoldDB" id="A0A8H3IF91"/>
<dbReference type="PROSITE" id="PS51263">
    <property type="entry name" value="ADF_H"/>
    <property type="match status" value="2"/>
</dbReference>
<keyword evidence="6" id="KW-0009">Actin-binding</keyword>
<keyword evidence="5" id="KW-0677">Repeat</keyword>
<dbReference type="CDD" id="cd11284">
    <property type="entry name" value="ADF_Twf-C_like"/>
    <property type="match status" value="1"/>
</dbReference>
<dbReference type="CDD" id="cd11285">
    <property type="entry name" value="ADF_Twf-N_like"/>
    <property type="match status" value="1"/>
</dbReference>
<feature type="domain" description="ADF-H" evidence="12">
    <location>
        <begin position="178"/>
        <end position="311"/>
    </location>
</feature>
<dbReference type="InterPro" id="IPR028458">
    <property type="entry name" value="Twinfilin"/>
</dbReference>
<dbReference type="GO" id="GO:0005938">
    <property type="term" value="C:cell cortex"/>
    <property type="evidence" value="ECO:0007669"/>
    <property type="project" value="UniProtKB-SubCell"/>
</dbReference>
<dbReference type="EMBL" id="CAJPDS010000013">
    <property type="protein sequence ID" value="CAF9913700.1"/>
    <property type="molecule type" value="Genomic_DNA"/>
</dbReference>
<dbReference type="GO" id="GO:0030042">
    <property type="term" value="P:actin filament depolymerization"/>
    <property type="evidence" value="ECO:0007669"/>
    <property type="project" value="TreeGrafter"/>
</dbReference>
<dbReference type="Gene3D" id="3.40.20.10">
    <property type="entry name" value="Severin"/>
    <property type="match status" value="2"/>
</dbReference>
<dbReference type="GO" id="GO:0005884">
    <property type="term" value="C:actin filament"/>
    <property type="evidence" value="ECO:0007669"/>
    <property type="project" value="TreeGrafter"/>
</dbReference>
<feature type="region of interest" description="Disordered" evidence="11">
    <location>
        <begin position="298"/>
        <end position="329"/>
    </location>
</feature>
<evidence type="ECO:0000256" key="2">
    <source>
        <dbReference type="ARBA" id="ARBA00004544"/>
    </source>
</evidence>
<dbReference type="SMART" id="SM00102">
    <property type="entry name" value="ADF"/>
    <property type="match status" value="2"/>
</dbReference>
<feature type="domain" description="ADF-H" evidence="12">
    <location>
        <begin position="3"/>
        <end position="137"/>
    </location>
</feature>
<sequence length="329" mass="36263">MQSGISASTELHTAFTTFLTTPTAFALLITITSERLTPLTTLSSPSPSPDFYTSLPLLTPHLTPTTPLYILLRRHPSPPSLVAVTYVPDTAPVRQKMLFASTRLTLVRELGKEKFRASYFATEKRDLEPEGWEKWERSEEGQGAAPLTQEEVLRGVKEEEEREGGRGTGERRLVGGGGVKLGVEGHVMGLLRKLKAGEGENLVMLRIDVATETIELAGTTSTDAAGLAGEISEQEPRYSFFRYSDGGQESPIIFIYTCPSGSKIKERMLYATSKLTFIKAVEDEAGLNVAKRIEASNPSEISAETIEQEFRPKQDQKQGFSRPKRPGKR</sequence>
<dbReference type="InterPro" id="IPR029006">
    <property type="entry name" value="ADF-H/Gelsolin-like_dom_sf"/>
</dbReference>
<dbReference type="FunFam" id="3.40.20.10:FF:000007">
    <property type="entry name" value="Twinfilin-1 isoform 1"/>
    <property type="match status" value="1"/>
</dbReference>
<dbReference type="GO" id="GO:0051015">
    <property type="term" value="F:actin filament binding"/>
    <property type="evidence" value="ECO:0007669"/>
    <property type="project" value="TreeGrafter"/>
</dbReference>
<protein>
    <recommendedName>
        <fullName evidence="10">Twinfilin</fullName>
    </recommendedName>
</protein>
<evidence type="ECO:0000259" key="12">
    <source>
        <dbReference type="PROSITE" id="PS51263"/>
    </source>
</evidence>
<comment type="caution">
    <text evidence="13">The sequence shown here is derived from an EMBL/GenBank/DDBJ whole genome shotgun (WGS) entry which is preliminary data.</text>
</comment>
<dbReference type="GO" id="GO:0051016">
    <property type="term" value="P:barbed-end actin filament capping"/>
    <property type="evidence" value="ECO:0007669"/>
    <property type="project" value="TreeGrafter"/>
</dbReference>
<name>A0A8H3IF91_9LECA</name>
<evidence type="ECO:0000256" key="3">
    <source>
        <dbReference type="ARBA" id="ARBA00009557"/>
    </source>
</evidence>
<evidence type="ECO:0000256" key="10">
    <source>
        <dbReference type="ARBA" id="ARBA00069496"/>
    </source>
</evidence>
<dbReference type="GO" id="GO:0003785">
    <property type="term" value="F:actin monomer binding"/>
    <property type="evidence" value="ECO:0007669"/>
    <property type="project" value="TreeGrafter"/>
</dbReference>
<evidence type="ECO:0000256" key="5">
    <source>
        <dbReference type="ARBA" id="ARBA00022737"/>
    </source>
</evidence>
<dbReference type="SUPFAM" id="SSF55753">
    <property type="entry name" value="Actin depolymerizing proteins"/>
    <property type="match status" value="2"/>
</dbReference>
<dbReference type="InterPro" id="IPR002108">
    <property type="entry name" value="ADF-H"/>
</dbReference>
<dbReference type="FunFam" id="3.40.20.10:FF:000042">
    <property type="entry name" value="Actin depolymerizing protein"/>
    <property type="match status" value="1"/>
</dbReference>
<proteinExistence type="inferred from homology"/>
<evidence type="ECO:0000313" key="14">
    <source>
        <dbReference type="Proteomes" id="UP000664521"/>
    </source>
</evidence>
<accession>A0A8H3IF91</accession>
<dbReference type="PANTHER" id="PTHR13759:SF1">
    <property type="entry name" value="TWINFILIN"/>
    <property type="match status" value="1"/>
</dbReference>
<dbReference type="OrthoDB" id="10006997at2759"/>
<dbReference type="PANTHER" id="PTHR13759">
    <property type="entry name" value="TWINFILIN"/>
    <property type="match status" value="1"/>
</dbReference>
<evidence type="ECO:0000256" key="7">
    <source>
        <dbReference type="ARBA" id="ARBA00023212"/>
    </source>
</evidence>
<evidence type="ECO:0000256" key="9">
    <source>
        <dbReference type="ARBA" id="ARBA00056419"/>
    </source>
</evidence>
<evidence type="ECO:0000256" key="1">
    <source>
        <dbReference type="ARBA" id="ARBA00004245"/>
    </source>
</evidence>
<keyword evidence="14" id="KW-1185">Reference proteome</keyword>
<reference evidence="13" key="1">
    <citation type="submission" date="2021-03" db="EMBL/GenBank/DDBJ databases">
        <authorList>
            <person name="Tagirdzhanova G."/>
        </authorList>
    </citation>
    <scope>NUCLEOTIDE SEQUENCE</scope>
</reference>
<comment type="subunit">
    <text evidence="8">Interacts with G-actin; ADP-actin form.</text>
</comment>
<dbReference type="Proteomes" id="UP000664521">
    <property type="component" value="Unassembled WGS sequence"/>
</dbReference>
<keyword evidence="7" id="KW-0206">Cytoskeleton</keyword>
<comment type="similarity">
    <text evidence="3">Belongs to the actin-binding proteins ADF family. Twinfilin subfamily.</text>
</comment>
<organism evidence="13 14">
    <name type="scientific">Heterodermia speciosa</name>
    <dbReference type="NCBI Taxonomy" id="116794"/>
    <lineage>
        <taxon>Eukaryota</taxon>
        <taxon>Fungi</taxon>
        <taxon>Dikarya</taxon>
        <taxon>Ascomycota</taxon>
        <taxon>Pezizomycotina</taxon>
        <taxon>Lecanoromycetes</taxon>
        <taxon>OSLEUM clade</taxon>
        <taxon>Lecanoromycetidae</taxon>
        <taxon>Caliciales</taxon>
        <taxon>Physciaceae</taxon>
        <taxon>Heterodermia</taxon>
    </lineage>
</organism>